<dbReference type="Proteomes" id="UP000034006">
    <property type="component" value="Unassembled WGS sequence"/>
</dbReference>
<proteinExistence type="predicted"/>
<dbReference type="EMBL" id="LCIH01000005">
    <property type="protein sequence ID" value="KKT52037.1"/>
    <property type="molecule type" value="Genomic_DNA"/>
</dbReference>
<keyword evidence="3" id="KW-0560">Oxidoreductase</keyword>
<dbReference type="SUPFAM" id="SSF53597">
    <property type="entry name" value="Dihydrofolate reductase-like"/>
    <property type="match status" value="1"/>
</dbReference>
<comment type="pathway">
    <text evidence="1">Cofactor biosynthesis; riboflavin biosynthesis.</text>
</comment>
<evidence type="ECO:0000256" key="3">
    <source>
        <dbReference type="ARBA" id="ARBA00023002"/>
    </source>
</evidence>
<dbReference type="InterPro" id="IPR024072">
    <property type="entry name" value="DHFR-like_dom_sf"/>
</dbReference>
<dbReference type="STRING" id="1618387.UW44_C0005G0079"/>
<protein>
    <submittedName>
        <fullName evidence="5">RibD domain protein</fullName>
    </submittedName>
</protein>
<feature type="domain" description="Bacterial bifunctional deaminase-reductase C-terminal" evidence="4">
    <location>
        <begin position="109"/>
        <end position="207"/>
    </location>
</feature>
<evidence type="ECO:0000313" key="5">
    <source>
        <dbReference type="EMBL" id="KKT52037.1"/>
    </source>
</evidence>
<evidence type="ECO:0000259" key="4">
    <source>
        <dbReference type="Pfam" id="PF01872"/>
    </source>
</evidence>
<evidence type="ECO:0000256" key="1">
    <source>
        <dbReference type="ARBA" id="ARBA00005104"/>
    </source>
</evidence>
<name>A0A0G1K6T4_9BACT</name>
<dbReference type="InterPro" id="IPR050765">
    <property type="entry name" value="Riboflavin_Biosynth_HTPR"/>
</dbReference>
<dbReference type="GO" id="GO:0009231">
    <property type="term" value="P:riboflavin biosynthetic process"/>
    <property type="evidence" value="ECO:0007669"/>
    <property type="project" value="InterPro"/>
</dbReference>
<evidence type="ECO:0000256" key="2">
    <source>
        <dbReference type="ARBA" id="ARBA00022857"/>
    </source>
</evidence>
<evidence type="ECO:0000313" key="6">
    <source>
        <dbReference type="Proteomes" id="UP000034006"/>
    </source>
</evidence>
<dbReference type="InterPro" id="IPR002734">
    <property type="entry name" value="RibDG_C"/>
</dbReference>
<reference evidence="5 6" key="1">
    <citation type="journal article" date="2015" name="Nature">
        <title>rRNA introns, odd ribosomes, and small enigmatic genomes across a large radiation of phyla.</title>
        <authorList>
            <person name="Brown C.T."/>
            <person name="Hug L.A."/>
            <person name="Thomas B.C."/>
            <person name="Sharon I."/>
            <person name="Castelle C.J."/>
            <person name="Singh A."/>
            <person name="Wilkins M.J."/>
            <person name="Williams K.H."/>
            <person name="Banfield J.F."/>
        </authorList>
    </citation>
    <scope>NUCLEOTIDE SEQUENCE [LARGE SCALE GENOMIC DNA]</scope>
</reference>
<organism evidence="5 6">
    <name type="scientific">Candidatus Collierbacteria bacterium GW2011_GWB2_44_22</name>
    <dbReference type="NCBI Taxonomy" id="1618387"/>
    <lineage>
        <taxon>Bacteria</taxon>
        <taxon>Candidatus Collieribacteriota</taxon>
    </lineage>
</organism>
<dbReference type="AlphaFoldDB" id="A0A0G1K6T4"/>
<keyword evidence="2" id="KW-0521">NADP</keyword>
<dbReference type="PANTHER" id="PTHR38011:SF7">
    <property type="entry name" value="2,5-DIAMINO-6-RIBOSYLAMINO-4(3H)-PYRIMIDINONE 5'-PHOSPHATE REDUCTASE"/>
    <property type="match status" value="1"/>
</dbReference>
<dbReference type="GO" id="GO:0008703">
    <property type="term" value="F:5-amino-6-(5-phosphoribosylamino)uracil reductase activity"/>
    <property type="evidence" value="ECO:0007669"/>
    <property type="project" value="InterPro"/>
</dbReference>
<dbReference type="PANTHER" id="PTHR38011">
    <property type="entry name" value="DIHYDROFOLATE REDUCTASE FAMILY PROTEIN (AFU_ORTHOLOGUE AFUA_8G06820)"/>
    <property type="match status" value="1"/>
</dbReference>
<sequence length="238" mass="26833">MDRTYNTLFLIQSLDGKISTGDTDSLDVDLDFKRVHGVREGLPQYYDIEKTTDPFSLNSGKVMAKIGVNLSTTKPVKMECSFIVIDNKPHLTESGVRYLSQWVKTLYLVTTNKAHPAYGLKDSLSNIQILDYENKIDFADLFRQMKHKYLAERVTVQSGGQLNAELLRNGLIDEVSMVIAPCFVGGNDTQTSIGGESLHTEEDLKKIKPLVLNECRVLDNSYIHLRYQVTNITVIDPK</sequence>
<dbReference type="Pfam" id="PF01872">
    <property type="entry name" value="RibD_C"/>
    <property type="match status" value="1"/>
</dbReference>
<dbReference type="Gene3D" id="3.40.430.10">
    <property type="entry name" value="Dihydrofolate Reductase, subunit A"/>
    <property type="match status" value="1"/>
</dbReference>
<gene>
    <name evidence="5" type="ORF">UW44_C0005G0079</name>
</gene>
<accession>A0A0G1K6T4</accession>
<comment type="caution">
    <text evidence="5">The sequence shown here is derived from an EMBL/GenBank/DDBJ whole genome shotgun (WGS) entry which is preliminary data.</text>
</comment>